<evidence type="ECO:0000256" key="2">
    <source>
        <dbReference type="SAM" id="SignalP"/>
    </source>
</evidence>
<protein>
    <recommendedName>
        <fullName evidence="5">Ribosomal protein L2</fullName>
    </recommendedName>
</protein>
<proteinExistence type="predicted"/>
<name>A0A8S0RPQ5_OLEEU</name>
<accession>A0A8S0RPQ5</accession>
<reference evidence="3 4" key="1">
    <citation type="submission" date="2019-12" db="EMBL/GenBank/DDBJ databases">
        <authorList>
            <person name="Alioto T."/>
            <person name="Alioto T."/>
            <person name="Gomez Garrido J."/>
        </authorList>
    </citation>
    <scope>NUCLEOTIDE SEQUENCE [LARGE SCALE GENOMIC DNA]</scope>
</reference>
<gene>
    <name evidence="3" type="ORF">OLEA9_A067377</name>
</gene>
<evidence type="ECO:0000313" key="3">
    <source>
        <dbReference type="EMBL" id="CAA2981975.1"/>
    </source>
</evidence>
<dbReference type="OrthoDB" id="1838623at2759"/>
<keyword evidence="4" id="KW-1185">Reference proteome</keyword>
<dbReference type="Proteomes" id="UP000594638">
    <property type="component" value="Unassembled WGS sequence"/>
</dbReference>
<comment type="caution">
    <text evidence="3">The sequence shown here is derived from an EMBL/GenBank/DDBJ whole genome shotgun (WGS) entry which is preliminary data.</text>
</comment>
<feature type="chain" id="PRO_5035885276" description="Ribosomal protein L2" evidence="2">
    <location>
        <begin position="18"/>
        <end position="222"/>
    </location>
</feature>
<organism evidence="3 4">
    <name type="scientific">Olea europaea subsp. europaea</name>
    <dbReference type="NCBI Taxonomy" id="158383"/>
    <lineage>
        <taxon>Eukaryota</taxon>
        <taxon>Viridiplantae</taxon>
        <taxon>Streptophyta</taxon>
        <taxon>Embryophyta</taxon>
        <taxon>Tracheophyta</taxon>
        <taxon>Spermatophyta</taxon>
        <taxon>Magnoliopsida</taxon>
        <taxon>eudicotyledons</taxon>
        <taxon>Gunneridae</taxon>
        <taxon>Pentapetalae</taxon>
        <taxon>asterids</taxon>
        <taxon>lamiids</taxon>
        <taxon>Lamiales</taxon>
        <taxon>Oleaceae</taxon>
        <taxon>Oleeae</taxon>
        <taxon>Olea</taxon>
    </lineage>
</organism>
<keyword evidence="2" id="KW-0732">Signal</keyword>
<feature type="region of interest" description="Disordered" evidence="1">
    <location>
        <begin position="36"/>
        <end position="66"/>
    </location>
</feature>
<dbReference type="Gramene" id="OE9A067377T1">
    <property type="protein sequence ID" value="OE9A067377C1"/>
    <property type="gene ID" value="OE9A067377"/>
</dbReference>
<evidence type="ECO:0008006" key="5">
    <source>
        <dbReference type="Google" id="ProtNLM"/>
    </source>
</evidence>
<evidence type="ECO:0000313" key="4">
    <source>
        <dbReference type="Proteomes" id="UP000594638"/>
    </source>
</evidence>
<dbReference type="EMBL" id="CACTIH010003684">
    <property type="protein sequence ID" value="CAA2981975.1"/>
    <property type="molecule type" value="Genomic_DNA"/>
</dbReference>
<feature type="signal peptide" evidence="2">
    <location>
        <begin position="1"/>
        <end position="17"/>
    </location>
</feature>
<feature type="compositionally biased region" description="Basic and acidic residues" evidence="1">
    <location>
        <begin position="205"/>
        <end position="222"/>
    </location>
</feature>
<feature type="compositionally biased region" description="Basic and acidic residues" evidence="1">
    <location>
        <begin position="47"/>
        <end position="65"/>
    </location>
</feature>
<evidence type="ECO:0000256" key="1">
    <source>
        <dbReference type="SAM" id="MobiDB-lite"/>
    </source>
</evidence>
<sequence length="222" mass="23583">MGSGALVLVWSYPSVIAVPAYLMSVQRRERSEPWKDRVSDCGVRGASGERKRGASGELLKGRDRGSPIPVLLSPKHAKLRSSDGIRCVRAGMVAPVSNYGPSVFDVSLPSGAFATAEGSGQRFWGLRCRWRSKARGQLGALVGTGKGKKIALVARRHVKVQSSDGIRCVSAGMVAPIGNYGPSVLDVNPAPGAFSTEEGPGQRLQDPRSGGDRKRGSNMERL</sequence>
<feature type="region of interest" description="Disordered" evidence="1">
    <location>
        <begin position="188"/>
        <end position="222"/>
    </location>
</feature>
<dbReference type="AlphaFoldDB" id="A0A8S0RPQ5"/>